<organism evidence="2 3">
    <name type="scientific">Dehalogenimonas alkenigignens</name>
    <dbReference type="NCBI Taxonomy" id="1217799"/>
    <lineage>
        <taxon>Bacteria</taxon>
        <taxon>Bacillati</taxon>
        <taxon>Chloroflexota</taxon>
        <taxon>Dehalococcoidia</taxon>
        <taxon>Dehalococcoidales</taxon>
        <taxon>Dehalococcoidaceae</taxon>
        <taxon>Dehalogenimonas</taxon>
    </lineage>
</organism>
<feature type="coiled-coil region" evidence="1">
    <location>
        <begin position="16"/>
        <end position="43"/>
    </location>
</feature>
<protein>
    <submittedName>
        <fullName evidence="2">Uncharacterized protein</fullName>
    </submittedName>
</protein>
<keyword evidence="3" id="KW-1185">Reference proteome</keyword>
<sequence>MPGEFYVEDSKTKVSLKAIEAAVASLEAKLEVVRNQTDKLAGEVPYVGFAVADWQAAESNLIVVGAPGAKYKLHDLSLGIQNLTGTQVTVRLYKKINGVERRVYEQSFDAAADGSGLPIVNGSWAIHDTLRVTVQSNDPADNGKAVDYDFLLEAM</sequence>
<proteinExistence type="predicted"/>
<evidence type="ECO:0000313" key="2">
    <source>
        <dbReference type="EMBL" id="KTB47842.1"/>
    </source>
</evidence>
<evidence type="ECO:0000313" key="3">
    <source>
        <dbReference type="Proteomes" id="UP000053947"/>
    </source>
</evidence>
<dbReference type="Proteomes" id="UP000053947">
    <property type="component" value="Unassembled WGS sequence"/>
</dbReference>
<reference evidence="2 3" key="1">
    <citation type="submission" date="2015-06" db="EMBL/GenBank/DDBJ databases">
        <title>Genome sequence of the organohalide-respiring Dehalogenimonas alkenigignens type strain (IP3-3T).</title>
        <authorList>
            <person name="Key T.A."/>
            <person name="Richmond D.P."/>
            <person name="Bowman K.S."/>
            <person name="Cho Y.-J."/>
            <person name="Chun J."/>
            <person name="da Costa M.S."/>
            <person name="Rainey F.A."/>
            <person name="Moe W.M."/>
        </authorList>
    </citation>
    <scope>NUCLEOTIDE SEQUENCE [LARGE SCALE GENOMIC DNA]</scope>
    <source>
        <strain evidence="2 3">IP3-3</strain>
    </source>
</reference>
<dbReference type="OrthoDB" id="165451at2"/>
<dbReference type="EMBL" id="LFDV01000002">
    <property type="protein sequence ID" value="KTB47842.1"/>
    <property type="molecule type" value="Genomic_DNA"/>
</dbReference>
<keyword evidence="1" id="KW-0175">Coiled coil</keyword>
<name>A0A0W0GH13_9CHLR</name>
<gene>
    <name evidence="2" type="ORF">DEALK_06870</name>
</gene>
<comment type="caution">
    <text evidence="2">The sequence shown here is derived from an EMBL/GenBank/DDBJ whole genome shotgun (WGS) entry which is preliminary data.</text>
</comment>
<accession>A0A0W0GH13</accession>
<dbReference type="AlphaFoldDB" id="A0A0W0GH13"/>
<evidence type="ECO:0000256" key="1">
    <source>
        <dbReference type="SAM" id="Coils"/>
    </source>
</evidence>
<dbReference type="RefSeq" id="WP_058438689.1">
    <property type="nucleotide sequence ID" value="NZ_KQ758903.1"/>
</dbReference>
<dbReference type="STRING" id="1217799.DEALK_06870"/>